<name>A0ABT0KZ56_9GAMM</name>
<evidence type="ECO:0000313" key="3">
    <source>
        <dbReference type="Proteomes" id="UP001203212"/>
    </source>
</evidence>
<accession>A0ABT0KZ56</accession>
<protein>
    <submittedName>
        <fullName evidence="2">Uncharacterized protein</fullName>
    </submittedName>
</protein>
<feature type="signal peptide" evidence="1">
    <location>
        <begin position="1"/>
        <end position="18"/>
    </location>
</feature>
<dbReference type="RefSeq" id="WP_188840111.1">
    <property type="nucleotide sequence ID" value="NZ_BMOT01000002.1"/>
</dbReference>
<gene>
    <name evidence="2" type="ORF">L2689_04630</name>
</gene>
<comment type="caution">
    <text evidence="2">The sequence shown here is derived from an EMBL/GenBank/DDBJ whole genome shotgun (WGS) entry which is preliminary data.</text>
</comment>
<reference evidence="2 3" key="1">
    <citation type="submission" date="2022-01" db="EMBL/GenBank/DDBJ databases">
        <title>Whole genome-based taxonomy of the Shewanellaceae.</title>
        <authorList>
            <person name="Martin-Rodriguez A.J."/>
        </authorList>
    </citation>
    <scope>NUCLEOTIDE SEQUENCE [LARGE SCALE GENOMIC DNA]</scope>
    <source>
        <strain evidence="2 3">JCM 17801</strain>
    </source>
</reference>
<dbReference type="Proteomes" id="UP001203212">
    <property type="component" value="Unassembled WGS sequence"/>
</dbReference>
<evidence type="ECO:0000313" key="2">
    <source>
        <dbReference type="EMBL" id="MCL1116530.1"/>
    </source>
</evidence>
<dbReference type="EMBL" id="JAKILK010000002">
    <property type="protein sequence ID" value="MCL1116530.1"/>
    <property type="molecule type" value="Genomic_DNA"/>
</dbReference>
<keyword evidence="1" id="KW-0732">Signal</keyword>
<organism evidence="2 3">
    <name type="scientific">Shewanella aestuarii</name>
    <dbReference type="NCBI Taxonomy" id="1028752"/>
    <lineage>
        <taxon>Bacteria</taxon>
        <taxon>Pseudomonadati</taxon>
        <taxon>Pseudomonadota</taxon>
        <taxon>Gammaproteobacteria</taxon>
        <taxon>Alteromonadales</taxon>
        <taxon>Shewanellaceae</taxon>
        <taxon>Shewanella</taxon>
    </lineage>
</organism>
<sequence length="153" mass="16902">MQYLILIISLIFSSAAVADRPAIKVGDTLVLISLLDQFEKPLNVTAETKVLLFSRDMDGGEIIQAAFADTPDDQRPENLVYVADISGMPSLIAKYVAVPKMQDYPFTLGLDREGEITAAFPLVKGQATIIKLNDLKIQSIEFAQDAKMLKLQW</sequence>
<keyword evidence="3" id="KW-1185">Reference proteome</keyword>
<evidence type="ECO:0000256" key="1">
    <source>
        <dbReference type="SAM" id="SignalP"/>
    </source>
</evidence>
<feature type="chain" id="PRO_5047055889" evidence="1">
    <location>
        <begin position="19"/>
        <end position="153"/>
    </location>
</feature>
<proteinExistence type="predicted"/>